<accession>A0A937KC79</accession>
<dbReference type="InterPro" id="IPR038765">
    <property type="entry name" value="Papain-like_cys_pep_sf"/>
</dbReference>
<keyword evidence="3" id="KW-1185">Reference proteome</keyword>
<dbReference type="SUPFAM" id="SSF54001">
    <property type="entry name" value="Cysteine proteinases"/>
    <property type="match status" value="1"/>
</dbReference>
<dbReference type="RefSeq" id="WP_202854225.1">
    <property type="nucleotide sequence ID" value="NZ_JAEUGD010000001.1"/>
</dbReference>
<proteinExistence type="predicted"/>
<dbReference type="EMBL" id="JAEUGD010000001">
    <property type="protein sequence ID" value="MBL6444680.1"/>
    <property type="molecule type" value="Genomic_DNA"/>
</dbReference>
<gene>
    <name evidence="2" type="ORF">JMN32_00060</name>
</gene>
<comment type="caution">
    <text evidence="2">The sequence shown here is derived from an EMBL/GenBank/DDBJ whole genome shotgun (WGS) entry which is preliminary data.</text>
</comment>
<dbReference type="NCBIfam" id="TIGR02594">
    <property type="entry name" value="TIGR02594 family protein"/>
    <property type="match status" value="1"/>
</dbReference>
<feature type="domain" description="Peptidase C51" evidence="1">
    <location>
        <begin position="42"/>
        <end position="121"/>
    </location>
</feature>
<sequence length="146" mass="16732">MNNQLINIALSQYGVQEQPGKLHNPTIINYSWETGFRGIISDETAWCSIFMNWCAMKAGLQRSKKANARSWLHLGQVIHTEPQIGDVVIFWRESPSSWKGHVALFIGYSEDKRYIYCLGGNQNNKVCIAPYQASRVLGFRRLQKIK</sequence>
<dbReference type="InterPro" id="IPR007921">
    <property type="entry name" value="CHAP_dom"/>
</dbReference>
<protein>
    <submittedName>
        <fullName evidence="2">TIGR02594 family protein</fullName>
    </submittedName>
</protein>
<evidence type="ECO:0000313" key="3">
    <source>
        <dbReference type="Proteomes" id="UP000614216"/>
    </source>
</evidence>
<dbReference type="InterPro" id="IPR013423">
    <property type="entry name" value="CHP02594"/>
</dbReference>
<evidence type="ECO:0000259" key="1">
    <source>
        <dbReference type="Pfam" id="PF05257"/>
    </source>
</evidence>
<dbReference type="AlphaFoldDB" id="A0A937KC79"/>
<dbReference type="Pfam" id="PF05257">
    <property type="entry name" value="CHAP"/>
    <property type="match status" value="1"/>
</dbReference>
<name>A0A937KC79_9BACT</name>
<dbReference type="Proteomes" id="UP000614216">
    <property type="component" value="Unassembled WGS sequence"/>
</dbReference>
<organism evidence="2 3">
    <name type="scientific">Fulvivirga marina</name>
    <dbReference type="NCBI Taxonomy" id="2494733"/>
    <lineage>
        <taxon>Bacteria</taxon>
        <taxon>Pseudomonadati</taxon>
        <taxon>Bacteroidota</taxon>
        <taxon>Cytophagia</taxon>
        <taxon>Cytophagales</taxon>
        <taxon>Fulvivirgaceae</taxon>
        <taxon>Fulvivirga</taxon>
    </lineage>
</organism>
<dbReference type="Gene3D" id="3.90.1720.10">
    <property type="entry name" value="endopeptidase domain like (from Nostoc punctiforme)"/>
    <property type="match status" value="1"/>
</dbReference>
<reference evidence="2" key="1">
    <citation type="submission" date="2021-01" db="EMBL/GenBank/DDBJ databases">
        <title>Fulvivirga kasyanovii gen. nov., sp nov., a novel member of the phylum Bacteroidetes isolated from seawater in a mussel farm.</title>
        <authorList>
            <person name="Zhao L.-H."/>
            <person name="Wang Z.-J."/>
        </authorList>
    </citation>
    <scope>NUCLEOTIDE SEQUENCE</scope>
    <source>
        <strain evidence="2">29W222</strain>
    </source>
</reference>
<evidence type="ECO:0000313" key="2">
    <source>
        <dbReference type="EMBL" id="MBL6444680.1"/>
    </source>
</evidence>